<dbReference type="Proteomes" id="UP001401887">
    <property type="component" value="Unassembled WGS sequence"/>
</dbReference>
<evidence type="ECO:0000256" key="6">
    <source>
        <dbReference type="RuleBase" id="RU004466"/>
    </source>
</evidence>
<proteinExistence type="inferred from homology"/>
<sequence length="324" mass="34779">MTGVAALTLPGAVFETRLREVLRSRVEFIELIGEDLVAAGGKRARPAVTFLAAQTLGLEAQDTRWSAVTDLAVCVELLHSASLLHDDLIDDADTRRGQQAAFRRFGNVVSVMSGDFMLSRLLTLLAGLPQGAALTRAFGEAASQICEGEVLQFQVAAYADYGLKQYLDIIHGKTAALLELAASAPALLLNAPAPQREALLTFGREYGLAFQMQDDLLDLMGDEATLGKPVGGDLREGKATLPVLHLLDGPHGGEVREVLERRAAGPGDVARVRELALLEGAAGRTRGEIHRRARLAVEALEALPASPAREALAELPRREIERTR</sequence>
<comment type="similarity">
    <text evidence="2 6">Belongs to the FPP/GGPP synthase family.</text>
</comment>
<name>A0ABP9W594_9DEIO</name>
<comment type="caution">
    <text evidence="7">The sequence shown here is derived from an EMBL/GenBank/DDBJ whole genome shotgun (WGS) entry which is preliminary data.</text>
</comment>
<evidence type="ECO:0000256" key="5">
    <source>
        <dbReference type="ARBA" id="ARBA00022842"/>
    </source>
</evidence>
<evidence type="ECO:0000256" key="1">
    <source>
        <dbReference type="ARBA" id="ARBA00001946"/>
    </source>
</evidence>
<accession>A0ABP9W594</accession>
<evidence type="ECO:0000256" key="3">
    <source>
        <dbReference type="ARBA" id="ARBA00022679"/>
    </source>
</evidence>
<dbReference type="InterPro" id="IPR033749">
    <property type="entry name" value="Polyprenyl_synt_CS"/>
</dbReference>
<dbReference type="Pfam" id="PF00348">
    <property type="entry name" value="polyprenyl_synt"/>
    <property type="match status" value="1"/>
</dbReference>
<evidence type="ECO:0000313" key="7">
    <source>
        <dbReference type="EMBL" id="GAA5512537.1"/>
    </source>
</evidence>
<keyword evidence="4" id="KW-0479">Metal-binding</keyword>
<dbReference type="PROSITE" id="PS00723">
    <property type="entry name" value="POLYPRENYL_SYNTHASE_1"/>
    <property type="match status" value="1"/>
</dbReference>
<protein>
    <submittedName>
        <fullName evidence="7">Octaprenyl diphosphate synthase</fullName>
    </submittedName>
</protein>
<keyword evidence="8" id="KW-1185">Reference proteome</keyword>
<dbReference type="PROSITE" id="PS00444">
    <property type="entry name" value="POLYPRENYL_SYNTHASE_2"/>
    <property type="match status" value="1"/>
</dbReference>
<dbReference type="CDD" id="cd00685">
    <property type="entry name" value="Trans_IPPS_HT"/>
    <property type="match status" value="1"/>
</dbReference>
<dbReference type="InterPro" id="IPR008949">
    <property type="entry name" value="Isoprenoid_synthase_dom_sf"/>
</dbReference>
<keyword evidence="5" id="KW-0460">Magnesium</keyword>
<organism evidence="7 8">
    <name type="scientific">Deinococcus carri</name>
    <dbReference type="NCBI Taxonomy" id="1211323"/>
    <lineage>
        <taxon>Bacteria</taxon>
        <taxon>Thermotogati</taxon>
        <taxon>Deinococcota</taxon>
        <taxon>Deinococci</taxon>
        <taxon>Deinococcales</taxon>
        <taxon>Deinococcaceae</taxon>
        <taxon>Deinococcus</taxon>
    </lineage>
</organism>
<dbReference type="Gene3D" id="1.10.600.10">
    <property type="entry name" value="Farnesyl Diphosphate Synthase"/>
    <property type="match status" value="1"/>
</dbReference>
<evidence type="ECO:0000256" key="4">
    <source>
        <dbReference type="ARBA" id="ARBA00022723"/>
    </source>
</evidence>
<reference evidence="7 8" key="1">
    <citation type="submission" date="2024-02" db="EMBL/GenBank/DDBJ databases">
        <title>Deinococcus carri NBRC 110142.</title>
        <authorList>
            <person name="Ichikawa N."/>
            <person name="Katano-Makiyama Y."/>
            <person name="Hidaka K."/>
        </authorList>
    </citation>
    <scope>NUCLEOTIDE SEQUENCE [LARGE SCALE GENOMIC DNA]</scope>
    <source>
        <strain evidence="7 8">NBRC 110142</strain>
    </source>
</reference>
<dbReference type="SUPFAM" id="SSF48576">
    <property type="entry name" value="Terpenoid synthases"/>
    <property type="match status" value="1"/>
</dbReference>
<evidence type="ECO:0000313" key="8">
    <source>
        <dbReference type="Proteomes" id="UP001401887"/>
    </source>
</evidence>
<dbReference type="EMBL" id="BAABRP010000003">
    <property type="protein sequence ID" value="GAA5512537.1"/>
    <property type="molecule type" value="Genomic_DNA"/>
</dbReference>
<dbReference type="SFLD" id="SFLDS00005">
    <property type="entry name" value="Isoprenoid_Synthase_Type_I"/>
    <property type="match status" value="1"/>
</dbReference>
<dbReference type="InterPro" id="IPR000092">
    <property type="entry name" value="Polyprenyl_synt"/>
</dbReference>
<keyword evidence="3 6" id="KW-0808">Transferase</keyword>
<comment type="cofactor">
    <cofactor evidence="1">
        <name>Mg(2+)</name>
        <dbReference type="ChEBI" id="CHEBI:18420"/>
    </cofactor>
</comment>
<gene>
    <name evidence="7" type="primary">ispB_2</name>
    <name evidence="7" type="ORF">Dcar01_01251</name>
</gene>
<dbReference type="PANTHER" id="PTHR12001:SF69">
    <property type="entry name" value="ALL TRANS-POLYPRENYL-DIPHOSPHATE SYNTHASE PDSS1"/>
    <property type="match status" value="1"/>
</dbReference>
<dbReference type="RefSeq" id="WP_345462594.1">
    <property type="nucleotide sequence ID" value="NZ_BAABRP010000003.1"/>
</dbReference>
<dbReference type="PANTHER" id="PTHR12001">
    <property type="entry name" value="GERANYLGERANYL PYROPHOSPHATE SYNTHASE"/>
    <property type="match status" value="1"/>
</dbReference>
<evidence type="ECO:0000256" key="2">
    <source>
        <dbReference type="ARBA" id="ARBA00006706"/>
    </source>
</evidence>